<protein>
    <submittedName>
        <fullName evidence="6">Endonuclease V</fullName>
    </submittedName>
</protein>
<dbReference type="Ensembl" id="ENSMGAT00000030811.1">
    <property type="protein sequence ID" value="ENSMGAP00000030755.1"/>
    <property type="gene ID" value="ENSMGAG00000020475.1"/>
</dbReference>
<dbReference type="GeneTree" id="ENSGT00390000011880"/>
<dbReference type="PANTHER" id="PTHR28511">
    <property type="entry name" value="ENDONUCLEASE V"/>
    <property type="match status" value="1"/>
</dbReference>
<dbReference type="InParanoid" id="A0A803YG58"/>
<sequence>MDPKALPAATLRSWEREQAGLRAAVVPEDTERWQREPGWAGLRRVGGVDLSYGRGNDGSACVSLVVLSYPGLEVLYEDCRMVAVSAPYVAGFLAFREVPFMVEAVQRLQREQPELRPQVLLVDGNGLLHQRGFGVACHLGVLTDLPCVGVAKNLLHVDGLAKDELHKEQIRSLQKKGDTFPLMGTSGAVLGMLRHPEKELVVQVLFTYGAVTPEVLCSSTVSMNHSVKGEVPTLQHLTRMNVGALDSEESCRGNKRVPCEAATAALNPCISQWAIGYAWRQLCILSSPAANTGSQSPSARCIITITQPAHQARRQDEPSSCLGKRMCSSQVVCFSICCCMVQLLEQRKEKDGLTLDRGRIFRSRCVPHQQLYLPG</sequence>
<evidence type="ECO:0000256" key="5">
    <source>
        <dbReference type="ARBA" id="ARBA00022801"/>
    </source>
</evidence>
<name>A0A803YG58_MELGA</name>
<reference evidence="6" key="3">
    <citation type="submission" date="2025-09" db="UniProtKB">
        <authorList>
            <consortium name="Ensembl"/>
        </authorList>
    </citation>
    <scope>IDENTIFICATION</scope>
</reference>
<evidence type="ECO:0000256" key="2">
    <source>
        <dbReference type="ARBA" id="ARBA00022490"/>
    </source>
</evidence>
<dbReference type="GO" id="GO:0005737">
    <property type="term" value="C:cytoplasm"/>
    <property type="evidence" value="ECO:0007669"/>
    <property type="project" value="UniProtKB-SubCell"/>
</dbReference>
<keyword evidence="3" id="KW-0540">Nuclease</keyword>
<dbReference type="GO" id="GO:0016891">
    <property type="term" value="F:RNA endonuclease activity producing 5'-phosphomonoesters, hydrolytic mechanism"/>
    <property type="evidence" value="ECO:0007669"/>
    <property type="project" value="TreeGrafter"/>
</dbReference>
<keyword evidence="4" id="KW-0255">Endonuclease</keyword>
<dbReference type="GO" id="GO:0003727">
    <property type="term" value="F:single-stranded RNA binding"/>
    <property type="evidence" value="ECO:0007669"/>
    <property type="project" value="TreeGrafter"/>
</dbReference>
<reference evidence="6" key="2">
    <citation type="submission" date="2025-08" db="UniProtKB">
        <authorList>
            <consortium name="Ensembl"/>
        </authorList>
    </citation>
    <scope>IDENTIFICATION</scope>
</reference>
<organism evidence="6 7">
    <name type="scientific">Meleagris gallopavo</name>
    <name type="common">Wild turkey</name>
    <dbReference type="NCBI Taxonomy" id="9103"/>
    <lineage>
        <taxon>Eukaryota</taxon>
        <taxon>Metazoa</taxon>
        <taxon>Chordata</taxon>
        <taxon>Craniata</taxon>
        <taxon>Vertebrata</taxon>
        <taxon>Euteleostomi</taxon>
        <taxon>Archelosauria</taxon>
        <taxon>Archosauria</taxon>
        <taxon>Dinosauria</taxon>
        <taxon>Saurischia</taxon>
        <taxon>Theropoda</taxon>
        <taxon>Coelurosauria</taxon>
        <taxon>Aves</taxon>
        <taxon>Neognathae</taxon>
        <taxon>Galloanserae</taxon>
        <taxon>Galliformes</taxon>
        <taxon>Phasianidae</taxon>
        <taxon>Meleagridinae</taxon>
        <taxon>Meleagris</taxon>
    </lineage>
</organism>
<dbReference type="InterPro" id="IPR007581">
    <property type="entry name" value="Endonuclease-V"/>
</dbReference>
<accession>A0A803YG58</accession>
<gene>
    <name evidence="6" type="primary">ENDOV</name>
</gene>
<keyword evidence="2" id="KW-0963">Cytoplasm</keyword>
<evidence type="ECO:0000256" key="4">
    <source>
        <dbReference type="ARBA" id="ARBA00022759"/>
    </source>
</evidence>
<dbReference type="GO" id="GO:0005730">
    <property type="term" value="C:nucleolus"/>
    <property type="evidence" value="ECO:0007669"/>
    <property type="project" value="TreeGrafter"/>
</dbReference>
<dbReference type="CDD" id="cd06559">
    <property type="entry name" value="Endonuclease_V"/>
    <property type="match status" value="1"/>
</dbReference>
<dbReference type="CTD" id="284131"/>
<keyword evidence="7" id="KW-1185">Reference proteome</keyword>
<dbReference type="AlphaFoldDB" id="A0A803YG58"/>
<dbReference type="GO" id="GO:0006281">
    <property type="term" value="P:DNA repair"/>
    <property type="evidence" value="ECO:0007669"/>
    <property type="project" value="InterPro"/>
</dbReference>
<comment type="subcellular location">
    <subcellularLocation>
        <location evidence="1">Cytoplasm</location>
    </subcellularLocation>
</comment>
<evidence type="ECO:0000313" key="7">
    <source>
        <dbReference type="Proteomes" id="UP000001645"/>
    </source>
</evidence>
<proteinExistence type="predicted"/>
<keyword evidence="5" id="KW-0378">Hydrolase</keyword>
<dbReference type="Proteomes" id="UP000001645">
    <property type="component" value="Chromosome 20"/>
</dbReference>
<dbReference type="Pfam" id="PF04493">
    <property type="entry name" value="Endonuclease_5"/>
    <property type="match status" value="1"/>
</dbReference>
<dbReference type="PANTHER" id="PTHR28511:SF1">
    <property type="entry name" value="ENDONUCLEASE V"/>
    <property type="match status" value="1"/>
</dbReference>
<dbReference type="Gene3D" id="3.30.2170.10">
    <property type="entry name" value="archaeoglobus fulgidus dsm 4304 superfamily"/>
    <property type="match status" value="1"/>
</dbReference>
<evidence type="ECO:0000256" key="3">
    <source>
        <dbReference type="ARBA" id="ARBA00022722"/>
    </source>
</evidence>
<reference evidence="6 7" key="1">
    <citation type="journal article" date="2010" name="PLoS Biol.">
        <title>Multi-platform next-generation sequencing of the domestic turkey (Meleagris gallopavo): genome assembly and analysis.</title>
        <authorList>
            <person name="Dalloul R.A."/>
            <person name="Long J.A."/>
            <person name="Zimin A.V."/>
            <person name="Aslam L."/>
            <person name="Beal K."/>
            <person name="Blomberg L.A."/>
            <person name="Bouffard P."/>
            <person name="Burt D.W."/>
            <person name="Crasta O."/>
            <person name="Crooijmans R.P."/>
            <person name="Cooper K."/>
            <person name="Coulombe R.A."/>
            <person name="De S."/>
            <person name="Delany M.E."/>
            <person name="Dodgson J.B."/>
            <person name="Dong J.J."/>
            <person name="Evans C."/>
            <person name="Frederickson K.M."/>
            <person name="Flicek P."/>
            <person name="Florea L."/>
            <person name="Folkerts O."/>
            <person name="Groenen M.A."/>
            <person name="Harkins T.T."/>
            <person name="Herrero J."/>
            <person name="Hoffmann S."/>
            <person name="Megens H.J."/>
            <person name="Jiang A."/>
            <person name="de Jong P."/>
            <person name="Kaiser P."/>
            <person name="Kim H."/>
            <person name="Kim K.W."/>
            <person name="Kim S."/>
            <person name="Langenberger D."/>
            <person name="Lee M.K."/>
            <person name="Lee T."/>
            <person name="Mane S."/>
            <person name="Marcais G."/>
            <person name="Marz M."/>
            <person name="McElroy A.P."/>
            <person name="Modise T."/>
            <person name="Nefedov M."/>
            <person name="Notredame C."/>
            <person name="Paton I.R."/>
            <person name="Payne W.S."/>
            <person name="Pertea G."/>
            <person name="Prickett D."/>
            <person name="Puiu D."/>
            <person name="Qioa D."/>
            <person name="Raineri E."/>
            <person name="Ruffier M."/>
            <person name="Salzberg S.L."/>
            <person name="Schatz M.C."/>
            <person name="Scheuring C."/>
            <person name="Schmidt C.J."/>
            <person name="Schroeder S."/>
            <person name="Searle S.M."/>
            <person name="Smith E.J."/>
            <person name="Smith J."/>
            <person name="Sonstegard T.S."/>
            <person name="Stadler P.F."/>
            <person name="Tafer H."/>
            <person name="Tu Z.J."/>
            <person name="Van Tassell C.P."/>
            <person name="Vilella A.J."/>
            <person name="Williams K.P."/>
            <person name="Yorke J.A."/>
            <person name="Zhang L."/>
            <person name="Zhang H.B."/>
            <person name="Zhang X."/>
            <person name="Zhang Y."/>
            <person name="Reed K.M."/>
        </authorList>
    </citation>
    <scope>NUCLEOTIDE SEQUENCE [LARGE SCALE GENOMIC DNA]</scope>
</reference>
<dbReference type="RefSeq" id="XP_031412163.1">
    <property type="nucleotide sequence ID" value="XM_031556303.1"/>
</dbReference>
<dbReference type="GeneID" id="100549589"/>
<evidence type="ECO:0000313" key="6">
    <source>
        <dbReference type="Ensembl" id="ENSMGAP00000030755.1"/>
    </source>
</evidence>
<evidence type="ECO:0000256" key="1">
    <source>
        <dbReference type="ARBA" id="ARBA00004496"/>
    </source>
</evidence>